<dbReference type="AlphaFoldDB" id="A0A7J6LX42"/>
<feature type="non-terminal residue" evidence="2">
    <location>
        <position position="1"/>
    </location>
</feature>
<organism evidence="2 3">
    <name type="scientific">Perkinsus chesapeaki</name>
    <name type="common">Clam parasite</name>
    <name type="synonym">Perkinsus andrewsi</name>
    <dbReference type="NCBI Taxonomy" id="330153"/>
    <lineage>
        <taxon>Eukaryota</taxon>
        <taxon>Sar</taxon>
        <taxon>Alveolata</taxon>
        <taxon>Perkinsozoa</taxon>
        <taxon>Perkinsea</taxon>
        <taxon>Perkinsida</taxon>
        <taxon>Perkinsidae</taxon>
        <taxon>Perkinsus</taxon>
    </lineage>
</organism>
<dbReference type="EMBL" id="JAAPAO010000303">
    <property type="protein sequence ID" value="KAF4663872.1"/>
    <property type="molecule type" value="Genomic_DNA"/>
</dbReference>
<evidence type="ECO:0000313" key="3">
    <source>
        <dbReference type="Proteomes" id="UP000591131"/>
    </source>
</evidence>
<comment type="caution">
    <text evidence="2">The sequence shown here is derived from an EMBL/GenBank/DDBJ whole genome shotgun (WGS) entry which is preliminary data.</text>
</comment>
<evidence type="ECO:0000313" key="2">
    <source>
        <dbReference type="EMBL" id="KAF4663872.1"/>
    </source>
</evidence>
<dbReference type="InterPro" id="IPR000477">
    <property type="entry name" value="RT_dom"/>
</dbReference>
<dbReference type="OrthoDB" id="426210at2759"/>
<dbReference type="Proteomes" id="UP000591131">
    <property type="component" value="Unassembled WGS sequence"/>
</dbReference>
<evidence type="ECO:0000259" key="1">
    <source>
        <dbReference type="Pfam" id="PF00078"/>
    </source>
</evidence>
<accession>A0A7J6LX42</accession>
<dbReference type="Gene3D" id="3.60.10.10">
    <property type="entry name" value="Endonuclease/exonuclease/phosphatase"/>
    <property type="match status" value="1"/>
</dbReference>
<gene>
    <name evidence="2" type="ORF">FOL47_005509</name>
</gene>
<reference evidence="2 3" key="1">
    <citation type="submission" date="2020-04" db="EMBL/GenBank/DDBJ databases">
        <title>Perkinsus chesapeaki whole genome sequence.</title>
        <authorList>
            <person name="Bogema D.R."/>
        </authorList>
    </citation>
    <scope>NUCLEOTIDE SEQUENCE [LARGE SCALE GENOMIC DNA]</scope>
    <source>
        <strain evidence="2">ATCC PRA-425</strain>
    </source>
</reference>
<proteinExistence type="predicted"/>
<feature type="domain" description="Reverse transcriptase" evidence="1">
    <location>
        <begin position="347"/>
        <end position="518"/>
    </location>
</feature>
<dbReference type="Pfam" id="PF00078">
    <property type="entry name" value="RVT_1"/>
    <property type="match status" value="1"/>
</dbReference>
<sequence length="788" mass="87143">QRLALLHGRARSADASLIIACETKIDDTVEDGSLALPGYSINSRRDRSSHGGGILVWSKTHLNVTEIDVADNAEAAWILVSTVLGNICSCCCYRPPGTTEVERYLSSSLHKISVFNPVTIVVVGDFNKHNLEGLYSTSRSLGLKQLVRQPTHVLGGTLDLVFTNADGSMVKACADPIEARISDHVCTITSIPIVLTVNSSGNFRRGWDFRAADWGSFRSYAKRKLRRNLFSHGSPDHAAAHLESVIHSGMAKHIKAVDIPIGRCSVPWWDSDCDDAIALLLTATSTDTRDTALEVLDAKRLSYCNKVQLDEGVLTTDDYDKAEALARHFQGKMVLPPASGPFDAGANIISPDQAAFLPGRGTSDSMWEFITDAILSMNDRKNWYALQTDIAGAFDRVDRHLLLIRLENCGIRGKLLHLLQNYLSDRRFRVVCGGAHSTLFSEIAGVCQGSCLGPILWLIYFSPIQPAATIAAGPGLSTYTFADDHTQGSSSRDQLDRGESGALRFTAGARITMEPSKKVLNCFTNRARSTADSCPILLGLRIDPGLTMSVHFDHVLKRVAVRTAQLLRLRPFMDTEQLGRCFKQYCWPYLEYGMPGFIHASEAQLKRLDACQDRFLELTGCSLPSLGWRRHHNGEAIVLSPSGFGCFGERSCRFLCLPWVKKEIFRDKMSLVSSSSDIAALELIACLSTLFAALSLQPDFFDEISAPIVTLNDNRNVVAILPKAYSRSSRIQWILRKPTRFLPKVINHLRVFHISSEQNVLADSLSRGLFPSLNPNWLPFEANFDWLL</sequence>
<protein>
    <recommendedName>
        <fullName evidence="1">Reverse transcriptase domain-containing protein</fullName>
    </recommendedName>
</protein>
<name>A0A7J6LX42_PERCH</name>
<keyword evidence="3" id="KW-1185">Reference proteome</keyword>
<dbReference type="PANTHER" id="PTHR33332">
    <property type="entry name" value="REVERSE TRANSCRIPTASE DOMAIN-CONTAINING PROTEIN"/>
    <property type="match status" value="1"/>
</dbReference>
<dbReference type="InterPro" id="IPR036691">
    <property type="entry name" value="Endo/exonu/phosph_ase_sf"/>
</dbReference>
<dbReference type="SUPFAM" id="SSF56219">
    <property type="entry name" value="DNase I-like"/>
    <property type="match status" value="1"/>
</dbReference>